<dbReference type="RefSeq" id="WP_076944157.1">
    <property type="nucleotide sequence ID" value="NZ_MOXD01000016.1"/>
</dbReference>
<keyword evidence="1" id="KW-0732">Signal</keyword>
<evidence type="ECO:0000313" key="2">
    <source>
        <dbReference type="EMBL" id="OMQ19986.1"/>
    </source>
</evidence>
<comment type="caution">
    <text evidence="2">The sequence shown here is derived from an EMBL/GenBank/DDBJ whole genome shotgun (WGS) entry which is preliminary data.</text>
</comment>
<feature type="signal peptide" evidence="1">
    <location>
        <begin position="1"/>
        <end position="22"/>
    </location>
</feature>
<accession>A0A1S8CEY3</accession>
<evidence type="ECO:0000256" key="1">
    <source>
        <dbReference type="SAM" id="SignalP"/>
    </source>
</evidence>
<name>A0A1S8CEY3_9GAMM</name>
<dbReference type="OrthoDB" id="7405484at2"/>
<evidence type="ECO:0008006" key="4">
    <source>
        <dbReference type="Google" id="ProtNLM"/>
    </source>
</evidence>
<evidence type="ECO:0000313" key="3">
    <source>
        <dbReference type="Proteomes" id="UP000216021"/>
    </source>
</evidence>
<feature type="chain" id="PRO_5013340570" description="DUF3617 domain-containing protein" evidence="1">
    <location>
        <begin position="23"/>
        <end position="149"/>
    </location>
</feature>
<reference evidence="2 3" key="1">
    <citation type="submission" date="2016-11" db="EMBL/GenBank/DDBJ databases">
        <title>Rahnella oryzae sp. nov., isolated from rice root.</title>
        <authorList>
            <person name="Zhang X.-X."/>
            <person name="Zhang J."/>
        </authorList>
    </citation>
    <scope>NUCLEOTIDE SEQUENCE [LARGE SCALE GENOMIC DNA]</scope>
    <source>
        <strain evidence="2 3">J11-6</strain>
    </source>
</reference>
<keyword evidence="3" id="KW-1185">Reference proteome</keyword>
<gene>
    <name evidence="2" type="ORF">BMI79_20675</name>
</gene>
<proteinExistence type="predicted"/>
<dbReference type="Proteomes" id="UP000216021">
    <property type="component" value="Unassembled WGS sequence"/>
</dbReference>
<dbReference type="STRING" id="2034155.BMI79_20675"/>
<dbReference type="InterPro" id="IPR022061">
    <property type="entry name" value="DUF3617"/>
</dbReference>
<dbReference type="EMBL" id="MOXD01000016">
    <property type="protein sequence ID" value="OMQ19986.1"/>
    <property type="molecule type" value="Genomic_DNA"/>
</dbReference>
<dbReference type="AlphaFoldDB" id="A0A1S8CEY3"/>
<organism evidence="2 3">
    <name type="scientific">Serratia oryzae</name>
    <dbReference type="NCBI Taxonomy" id="2034155"/>
    <lineage>
        <taxon>Bacteria</taxon>
        <taxon>Pseudomonadati</taxon>
        <taxon>Pseudomonadota</taxon>
        <taxon>Gammaproteobacteria</taxon>
        <taxon>Enterobacterales</taxon>
        <taxon>Yersiniaceae</taxon>
        <taxon>Serratia</taxon>
    </lineage>
</organism>
<sequence length="149" mass="16191">MKKMIIVAATLFLGLTHFIAAAEPLSIEPGLWRDGGTIMINGQALTHSPEDDEDEECVSAEQAKDLRAAMASSYKDSGCEITSWDRAPGNKLEIGLACVNEEGKSKGKLSGVYTSTSYDLKGRLDGTHIHAGPYFLDMHMYGKRIGECH</sequence>
<dbReference type="Pfam" id="PF12276">
    <property type="entry name" value="DUF3617"/>
    <property type="match status" value="1"/>
</dbReference>
<protein>
    <recommendedName>
        <fullName evidence="4">DUF3617 domain-containing protein</fullName>
    </recommendedName>
</protein>